<dbReference type="Pfam" id="PF08281">
    <property type="entry name" value="Sigma70_r4_2"/>
    <property type="match status" value="1"/>
</dbReference>
<accession>A0ABP9FZT3</accession>
<feature type="domain" description="RNA polymerase sigma factor 70 region 4 type 2" evidence="6">
    <location>
        <begin position="123"/>
        <end position="172"/>
    </location>
</feature>
<dbReference type="NCBIfam" id="TIGR02937">
    <property type="entry name" value="sigma70-ECF"/>
    <property type="match status" value="1"/>
</dbReference>
<dbReference type="Gene3D" id="1.10.1740.10">
    <property type="match status" value="1"/>
</dbReference>
<dbReference type="EMBL" id="BAABJI010000002">
    <property type="protein sequence ID" value="GAA4923144.1"/>
    <property type="molecule type" value="Genomic_DNA"/>
</dbReference>
<reference evidence="8" key="1">
    <citation type="journal article" date="2019" name="Int. J. Syst. Evol. Microbiol.">
        <title>The Global Catalogue of Microorganisms (GCM) 10K type strain sequencing project: providing services to taxonomists for standard genome sequencing and annotation.</title>
        <authorList>
            <consortium name="The Broad Institute Genomics Platform"/>
            <consortium name="The Broad Institute Genome Sequencing Center for Infectious Disease"/>
            <person name="Wu L."/>
            <person name="Ma J."/>
        </authorList>
    </citation>
    <scope>NUCLEOTIDE SEQUENCE [LARGE SCALE GENOMIC DNA]</scope>
    <source>
        <strain evidence="8">JCM 18283</strain>
    </source>
</reference>
<dbReference type="PANTHER" id="PTHR43133:SF46">
    <property type="entry name" value="RNA POLYMERASE SIGMA-70 FACTOR ECF SUBFAMILY"/>
    <property type="match status" value="1"/>
</dbReference>
<comment type="similarity">
    <text evidence="1">Belongs to the sigma-70 factor family. ECF subfamily.</text>
</comment>
<keyword evidence="2" id="KW-0805">Transcription regulation</keyword>
<evidence type="ECO:0000259" key="6">
    <source>
        <dbReference type="Pfam" id="PF08281"/>
    </source>
</evidence>
<evidence type="ECO:0000256" key="2">
    <source>
        <dbReference type="ARBA" id="ARBA00023015"/>
    </source>
</evidence>
<keyword evidence="3" id="KW-0731">Sigma factor</keyword>
<evidence type="ECO:0000256" key="3">
    <source>
        <dbReference type="ARBA" id="ARBA00023082"/>
    </source>
</evidence>
<dbReference type="InterPro" id="IPR014284">
    <property type="entry name" value="RNA_pol_sigma-70_dom"/>
</dbReference>
<organism evidence="7 8">
    <name type="scientific">Mucilaginibacter defluvii</name>
    <dbReference type="NCBI Taxonomy" id="1196019"/>
    <lineage>
        <taxon>Bacteria</taxon>
        <taxon>Pseudomonadati</taxon>
        <taxon>Bacteroidota</taxon>
        <taxon>Sphingobacteriia</taxon>
        <taxon>Sphingobacteriales</taxon>
        <taxon>Sphingobacteriaceae</taxon>
        <taxon>Mucilaginibacter</taxon>
    </lineage>
</organism>
<evidence type="ECO:0000313" key="8">
    <source>
        <dbReference type="Proteomes" id="UP001501436"/>
    </source>
</evidence>
<feature type="domain" description="RNA polymerase sigma-70 region 2" evidence="5">
    <location>
        <begin position="28"/>
        <end position="94"/>
    </location>
</feature>
<keyword evidence="4" id="KW-0804">Transcription</keyword>
<proteinExistence type="inferred from homology"/>
<evidence type="ECO:0000259" key="5">
    <source>
        <dbReference type="Pfam" id="PF04542"/>
    </source>
</evidence>
<dbReference type="Pfam" id="PF04542">
    <property type="entry name" value="Sigma70_r2"/>
    <property type="match status" value="1"/>
</dbReference>
<comment type="caution">
    <text evidence="7">The sequence shown here is derived from an EMBL/GenBank/DDBJ whole genome shotgun (WGS) entry which is preliminary data.</text>
</comment>
<evidence type="ECO:0000313" key="7">
    <source>
        <dbReference type="EMBL" id="GAA4923144.1"/>
    </source>
</evidence>
<dbReference type="PANTHER" id="PTHR43133">
    <property type="entry name" value="RNA POLYMERASE ECF-TYPE SIGMA FACTO"/>
    <property type="match status" value="1"/>
</dbReference>
<dbReference type="InterPro" id="IPR013325">
    <property type="entry name" value="RNA_pol_sigma_r2"/>
</dbReference>
<dbReference type="SUPFAM" id="SSF88659">
    <property type="entry name" value="Sigma3 and sigma4 domains of RNA polymerase sigma factors"/>
    <property type="match status" value="1"/>
</dbReference>
<dbReference type="SUPFAM" id="SSF88946">
    <property type="entry name" value="Sigma2 domain of RNA polymerase sigma factors"/>
    <property type="match status" value="1"/>
</dbReference>
<sequence length="190" mass="21878">MMFLEPTFTIDDVIQRCQTGDRKACEMLYKQYASKMLAVCMRYAVDRMEAEDMLQNGFIKVFKNLVNYRGEGSFEGWIRRIMVHSSIEYYRKHHKMMQVVDITEHGHEQSVNPAAVANLDARDLMGMVQQLAPGYRMVFNLYAIEGYTHKEIAEIVGITEGASKSQLSRARTILKELIAKSDGKRYEYAG</sequence>
<evidence type="ECO:0000256" key="4">
    <source>
        <dbReference type="ARBA" id="ARBA00023163"/>
    </source>
</evidence>
<dbReference type="InterPro" id="IPR007627">
    <property type="entry name" value="RNA_pol_sigma70_r2"/>
</dbReference>
<evidence type="ECO:0000256" key="1">
    <source>
        <dbReference type="ARBA" id="ARBA00010641"/>
    </source>
</evidence>
<dbReference type="InterPro" id="IPR013324">
    <property type="entry name" value="RNA_pol_sigma_r3/r4-like"/>
</dbReference>
<name>A0ABP9FZT3_9SPHI</name>
<protein>
    <submittedName>
        <fullName evidence="7">Sigma-70 family RNA polymerase sigma factor</fullName>
    </submittedName>
</protein>
<dbReference type="Proteomes" id="UP001501436">
    <property type="component" value="Unassembled WGS sequence"/>
</dbReference>
<dbReference type="InterPro" id="IPR013249">
    <property type="entry name" value="RNA_pol_sigma70_r4_t2"/>
</dbReference>
<dbReference type="InterPro" id="IPR039425">
    <property type="entry name" value="RNA_pol_sigma-70-like"/>
</dbReference>
<dbReference type="Gene3D" id="1.10.10.10">
    <property type="entry name" value="Winged helix-like DNA-binding domain superfamily/Winged helix DNA-binding domain"/>
    <property type="match status" value="1"/>
</dbReference>
<gene>
    <name evidence="7" type="ORF">GCM10023313_29080</name>
</gene>
<dbReference type="CDD" id="cd06171">
    <property type="entry name" value="Sigma70_r4"/>
    <property type="match status" value="1"/>
</dbReference>
<keyword evidence="8" id="KW-1185">Reference proteome</keyword>
<dbReference type="InterPro" id="IPR036388">
    <property type="entry name" value="WH-like_DNA-bd_sf"/>
</dbReference>